<reference evidence="13 14" key="1">
    <citation type="submission" date="2008-05" db="EMBL/GenBank/DDBJ databases">
        <title>Complete sequence of Chlorobium limicola DSM 245.</title>
        <authorList>
            <consortium name="US DOE Joint Genome Institute"/>
            <person name="Lucas S."/>
            <person name="Copeland A."/>
            <person name="Lapidus A."/>
            <person name="Glavina del Rio T."/>
            <person name="Dalin E."/>
            <person name="Tice H."/>
            <person name="Bruce D."/>
            <person name="Goodwin L."/>
            <person name="Pitluck S."/>
            <person name="Schmutz J."/>
            <person name="Larimer F."/>
            <person name="Land M."/>
            <person name="Hauser L."/>
            <person name="Kyrpides N."/>
            <person name="Ovchinnikova G."/>
            <person name="Zhao F."/>
            <person name="Li T."/>
            <person name="Liu Z."/>
            <person name="Overmann J."/>
            <person name="Bryant D.A."/>
            <person name="Richardson P."/>
        </authorList>
    </citation>
    <scope>NUCLEOTIDE SEQUENCE [LARGE SCALE GENOMIC DNA]</scope>
    <source>
        <strain evidence="14">DSM 245 / NBRC 103803 / 6330</strain>
    </source>
</reference>
<dbReference type="Proteomes" id="UP000008841">
    <property type="component" value="Chromosome"/>
</dbReference>
<dbReference type="Gene3D" id="2.60.40.1120">
    <property type="entry name" value="Carboxypeptidase-like, regulatory domain"/>
    <property type="match status" value="1"/>
</dbReference>
<dbReference type="HOGENOM" id="CLU_006935_1_2_10"/>
<feature type="signal peptide" evidence="10">
    <location>
        <begin position="1"/>
        <end position="27"/>
    </location>
</feature>
<feature type="domain" description="TonB-dependent receptor-like beta-barrel" evidence="11">
    <location>
        <begin position="477"/>
        <end position="886"/>
    </location>
</feature>
<dbReference type="RefSeq" id="WP_012466067.1">
    <property type="nucleotide sequence ID" value="NC_010803.1"/>
</dbReference>
<dbReference type="Pfam" id="PF13715">
    <property type="entry name" value="CarbopepD_reg_2"/>
    <property type="match status" value="1"/>
</dbReference>
<name>B3ECB5_CHLL2</name>
<dbReference type="SUPFAM" id="SSF49464">
    <property type="entry name" value="Carboxypeptidase regulatory domain-like"/>
    <property type="match status" value="1"/>
</dbReference>
<dbReference type="InterPro" id="IPR039426">
    <property type="entry name" value="TonB-dep_rcpt-like"/>
</dbReference>
<evidence type="ECO:0000256" key="8">
    <source>
        <dbReference type="PROSITE-ProRule" id="PRU01360"/>
    </source>
</evidence>
<gene>
    <name evidence="13" type="ordered locus">Clim_1121</name>
</gene>
<dbReference type="Pfam" id="PF00593">
    <property type="entry name" value="TonB_dep_Rec_b-barrel"/>
    <property type="match status" value="1"/>
</dbReference>
<dbReference type="Pfam" id="PF07715">
    <property type="entry name" value="Plug"/>
    <property type="match status" value="1"/>
</dbReference>
<evidence type="ECO:0000256" key="7">
    <source>
        <dbReference type="ARBA" id="ARBA00023237"/>
    </source>
</evidence>
<dbReference type="SUPFAM" id="SSF56935">
    <property type="entry name" value="Porins"/>
    <property type="match status" value="1"/>
</dbReference>
<evidence type="ECO:0000313" key="13">
    <source>
        <dbReference type="EMBL" id="ACD90190.1"/>
    </source>
</evidence>
<keyword evidence="13" id="KW-0675">Receptor</keyword>
<evidence type="ECO:0000313" key="14">
    <source>
        <dbReference type="Proteomes" id="UP000008841"/>
    </source>
</evidence>
<dbReference type="Gene3D" id="2.170.130.10">
    <property type="entry name" value="TonB-dependent receptor, plug domain"/>
    <property type="match status" value="1"/>
</dbReference>
<evidence type="ECO:0000256" key="1">
    <source>
        <dbReference type="ARBA" id="ARBA00004571"/>
    </source>
</evidence>
<dbReference type="STRING" id="290315.Clim_1121"/>
<comment type="similarity">
    <text evidence="8 9">Belongs to the TonB-dependent receptor family.</text>
</comment>
<protein>
    <submittedName>
        <fullName evidence="13">TonB-dependent receptor plug</fullName>
    </submittedName>
</protein>
<dbReference type="KEGG" id="cli:Clim_1121"/>
<dbReference type="AlphaFoldDB" id="B3ECB5"/>
<dbReference type="InterPro" id="IPR010104">
    <property type="entry name" value="TonB_rcpt_bac"/>
</dbReference>
<dbReference type="InterPro" id="IPR008969">
    <property type="entry name" value="CarboxyPept-like_regulatory"/>
</dbReference>
<evidence type="ECO:0000256" key="2">
    <source>
        <dbReference type="ARBA" id="ARBA00022448"/>
    </source>
</evidence>
<keyword evidence="4 8" id="KW-0812">Transmembrane</keyword>
<comment type="subcellular location">
    <subcellularLocation>
        <location evidence="1 8">Cell outer membrane</location>
        <topology evidence="1 8">Multi-pass membrane protein</topology>
    </subcellularLocation>
</comment>
<dbReference type="InterPro" id="IPR036942">
    <property type="entry name" value="Beta-barrel_TonB_sf"/>
</dbReference>
<sequence precursor="true">MKKKIRKVFAFCFLALLNGVVSGTVTAAEPKTGVVSRHVVTGRVFDHSDGMSLPGVSVSVKGSRQGAITDQSGYFKIDNIAGNSVVVAVSCLGYASAEYPVSFLSGKASSLAIGLKPELLMGREVVVIGEQLKGQAKALNQQKNSDNITNIIAADQIGKFPDSNMGDALKRIPGISVFGDQGEARFAHIRGTEPRFNSVMINGERIPSAEAEGRSVQLDLVPADMIQTIEVNKTFAPDMDADAIGGSVNLITKVPSGKRVSVTAAGGANLIEGTGGGRYQFAGTYGDRFFDGRLGVVVSASYYDNSFGSDDIEAAWERDEDGKAVLDEFEIRTYEIQRIRRSLSAGLDYRFNENHLLKFTGIYNWREDWENRYRASYKDLLEDKAKIVYQDKAGVDKNARLEDQKMMSFALGGEHDFGRLSIDWQASFAKASEERPNERYIDIIAEEIDDFAVDVSNPRKPLVSVSDAFSGGISDNGKWKRDELTEEYQYSEDIDTNFALNLKYRVSDAVKLKFGGRFRDKSKKRNNEFYEYDPVDGDAFMDSVYGNLTDLDKERFLAGEKYRPGNFVSSDFLGSLDLDSDDFDKEEALEELAENFTAKEQIKAAYAMATWDATEKLRIIGGVRLEHTRNEYDAFFYDDDADTLTPVSGAPKEYYNVLPYIHLLYKLDDRTNIRFAYTHSLARPDYFDLAPYRQLDDDAIYIGNPSLEPTISKNIDVIIERYLGNVGVLSAGLFYKDISDFIVTRKTTDSAYALYQPVNGGDGSVSGIELSAQFQMPFLKGLGLYLNYTYTDSQISNFNIEGRETDDLPLPGSPEHTFNASLSYENGLFTVRFSGNYHSDFIDSEEGSIGVNSWEDRYYDSSFTLDLNGAYRFSKELQLFFEISNLSNQPMRFYQGEKQYVAQEEWYDRKFLVGLKADL</sequence>
<accession>B3ECB5</accession>
<dbReference type="InterPro" id="IPR037066">
    <property type="entry name" value="Plug_dom_sf"/>
</dbReference>
<dbReference type="OrthoDB" id="8727862at2"/>
<dbReference type="PROSITE" id="PS52016">
    <property type="entry name" value="TONB_DEPENDENT_REC_3"/>
    <property type="match status" value="1"/>
</dbReference>
<evidence type="ECO:0000259" key="12">
    <source>
        <dbReference type="Pfam" id="PF07715"/>
    </source>
</evidence>
<keyword evidence="6 8" id="KW-0472">Membrane</keyword>
<evidence type="ECO:0000256" key="9">
    <source>
        <dbReference type="RuleBase" id="RU003357"/>
    </source>
</evidence>
<feature type="domain" description="TonB-dependent receptor plug" evidence="12">
    <location>
        <begin position="143"/>
        <end position="246"/>
    </location>
</feature>
<dbReference type="PANTHER" id="PTHR40980:SF4">
    <property type="entry name" value="TONB-DEPENDENT RECEPTOR-LIKE BETA-BARREL DOMAIN-CONTAINING PROTEIN"/>
    <property type="match status" value="1"/>
</dbReference>
<evidence type="ECO:0000256" key="6">
    <source>
        <dbReference type="ARBA" id="ARBA00023136"/>
    </source>
</evidence>
<evidence type="ECO:0000256" key="5">
    <source>
        <dbReference type="ARBA" id="ARBA00023077"/>
    </source>
</evidence>
<keyword evidence="2 8" id="KW-0813">Transport</keyword>
<dbReference type="PANTHER" id="PTHR40980">
    <property type="entry name" value="PLUG DOMAIN-CONTAINING PROTEIN"/>
    <property type="match status" value="1"/>
</dbReference>
<feature type="chain" id="PRO_5002786086" evidence="10">
    <location>
        <begin position="28"/>
        <end position="919"/>
    </location>
</feature>
<keyword evidence="5 9" id="KW-0798">TonB box</keyword>
<proteinExistence type="inferred from homology"/>
<dbReference type="Gene3D" id="2.40.170.20">
    <property type="entry name" value="TonB-dependent receptor, beta-barrel domain"/>
    <property type="match status" value="1"/>
</dbReference>
<dbReference type="NCBIfam" id="TIGR01782">
    <property type="entry name" value="TonB-Xanth-Caul"/>
    <property type="match status" value="1"/>
</dbReference>
<dbReference type="EMBL" id="CP001097">
    <property type="protein sequence ID" value="ACD90190.1"/>
    <property type="molecule type" value="Genomic_DNA"/>
</dbReference>
<keyword evidence="10" id="KW-0732">Signal</keyword>
<dbReference type="GO" id="GO:0009279">
    <property type="term" value="C:cell outer membrane"/>
    <property type="evidence" value="ECO:0007669"/>
    <property type="project" value="UniProtKB-SubCell"/>
</dbReference>
<evidence type="ECO:0000256" key="3">
    <source>
        <dbReference type="ARBA" id="ARBA00022452"/>
    </source>
</evidence>
<dbReference type="eggNOG" id="COG4771">
    <property type="taxonomic scope" value="Bacteria"/>
</dbReference>
<evidence type="ECO:0000256" key="10">
    <source>
        <dbReference type="SAM" id="SignalP"/>
    </source>
</evidence>
<keyword evidence="3 8" id="KW-1134">Transmembrane beta strand</keyword>
<keyword evidence="7 8" id="KW-0998">Cell outer membrane</keyword>
<dbReference type="InterPro" id="IPR000531">
    <property type="entry name" value="Beta-barrel_TonB"/>
</dbReference>
<evidence type="ECO:0000256" key="4">
    <source>
        <dbReference type="ARBA" id="ARBA00022692"/>
    </source>
</evidence>
<dbReference type="InterPro" id="IPR012910">
    <property type="entry name" value="Plug_dom"/>
</dbReference>
<organism evidence="13 14">
    <name type="scientific">Chlorobium limicola (strain DSM 245 / NBRC 103803 / 6330)</name>
    <dbReference type="NCBI Taxonomy" id="290315"/>
    <lineage>
        <taxon>Bacteria</taxon>
        <taxon>Pseudomonadati</taxon>
        <taxon>Chlorobiota</taxon>
        <taxon>Chlorobiia</taxon>
        <taxon>Chlorobiales</taxon>
        <taxon>Chlorobiaceae</taxon>
        <taxon>Chlorobium/Pelodictyon group</taxon>
        <taxon>Chlorobium</taxon>
    </lineage>
</organism>
<evidence type="ECO:0000259" key="11">
    <source>
        <dbReference type="Pfam" id="PF00593"/>
    </source>
</evidence>
<dbReference type="CDD" id="cd01347">
    <property type="entry name" value="ligand_gated_channel"/>
    <property type="match status" value="1"/>
</dbReference>